<name>A0ABR4GSM3_9EURO</name>
<evidence type="ECO:0000313" key="4">
    <source>
        <dbReference type="Proteomes" id="UP001610334"/>
    </source>
</evidence>
<evidence type="ECO:0000256" key="1">
    <source>
        <dbReference type="SAM" id="MobiDB-lite"/>
    </source>
</evidence>
<dbReference type="Proteomes" id="UP001610334">
    <property type="component" value="Unassembled WGS sequence"/>
</dbReference>
<gene>
    <name evidence="3" type="ORF">BJX63DRAFT_438395</name>
</gene>
<accession>A0ABR4GSM3</accession>
<dbReference type="InterPro" id="IPR035979">
    <property type="entry name" value="RBD_domain_sf"/>
</dbReference>
<sequence length="414" mass="46100">MEHCGLRPPSGNITIFGILLLYILLPIFVTLCTFLYFNDYRILSLTRTSLPDEKRRNKCRHEEETITDDETDEEDIASNPSTCSTDLLDGLIEDIQIPLLRPEVMSPTLGENVPPKLDSLLDAVTESVRTAAPGEKCPTSVTKLQHLPNGASQKQNSDSENNINTTTVVWDGKISWALKGASIFDNIDEEYSAFGNKSNILAHKPFVDLWIFHYGIRYIPSGLDSNVYRTIRIDELPREITIDEVLPFIGGEIYEARLANTTAMTGFNTAIITFVTEEDAIEFLASPKSKKLPGKVVPINTPTYPMSADTETLIKESGYTRCLGVFQDRQSLKREITHFLTRAQHNFSPRIESISDGPALGEVAIKMLSVQAAAMVFDLLNVHPALRRCQFRFLTKDAVPTEPTAGLFANGGSW</sequence>
<organism evidence="3 4">
    <name type="scientific">Aspergillus granulosus</name>
    <dbReference type="NCBI Taxonomy" id="176169"/>
    <lineage>
        <taxon>Eukaryota</taxon>
        <taxon>Fungi</taxon>
        <taxon>Dikarya</taxon>
        <taxon>Ascomycota</taxon>
        <taxon>Pezizomycotina</taxon>
        <taxon>Eurotiomycetes</taxon>
        <taxon>Eurotiomycetidae</taxon>
        <taxon>Eurotiales</taxon>
        <taxon>Aspergillaceae</taxon>
        <taxon>Aspergillus</taxon>
        <taxon>Aspergillus subgen. Nidulantes</taxon>
    </lineage>
</organism>
<feature type="compositionally biased region" description="Basic and acidic residues" evidence="1">
    <location>
        <begin position="53"/>
        <end position="64"/>
    </location>
</feature>
<feature type="compositionally biased region" description="Acidic residues" evidence="1">
    <location>
        <begin position="65"/>
        <end position="76"/>
    </location>
</feature>
<reference evidence="3 4" key="1">
    <citation type="submission" date="2024-07" db="EMBL/GenBank/DDBJ databases">
        <title>Section-level genome sequencing and comparative genomics of Aspergillus sections Usti and Cavernicolus.</title>
        <authorList>
            <consortium name="Lawrence Berkeley National Laboratory"/>
            <person name="Nybo J.L."/>
            <person name="Vesth T.C."/>
            <person name="Theobald S."/>
            <person name="Frisvad J.C."/>
            <person name="Larsen T.O."/>
            <person name="Kjaerboelling I."/>
            <person name="Rothschild-Mancinelli K."/>
            <person name="Lyhne E.K."/>
            <person name="Kogle M.E."/>
            <person name="Barry K."/>
            <person name="Clum A."/>
            <person name="Na H."/>
            <person name="Ledsgaard L."/>
            <person name="Lin J."/>
            <person name="Lipzen A."/>
            <person name="Kuo A."/>
            <person name="Riley R."/>
            <person name="Mondo S."/>
            <person name="Labutti K."/>
            <person name="Haridas S."/>
            <person name="Pangalinan J."/>
            <person name="Salamov A.A."/>
            <person name="Simmons B.A."/>
            <person name="Magnuson J.K."/>
            <person name="Chen J."/>
            <person name="Drula E."/>
            <person name="Henrissat B."/>
            <person name="Wiebenga A."/>
            <person name="Lubbers R.J."/>
            <person name="Gomes A.C."/>
            <person name="Makela M.R."/>
            <person name="Stajich J."/>
            <person name="Grigoriev I.V."/>
            <person name="Mortensen U.H."/>
            <person name="De Vries R.P."/>
            <person name="Baker S.E."/>
            <person name="Andersen M.R."/>
        </authorList>
    </citation>
    <scope>NUCLEOTIDE SEQUENCE [LARGE SCALE GENOMIC DNA]</scope>
    <source>
        <strain evidence="3 4">CBS 588.65</strain>
    </source>
</reference>
<evidence type="ECO:0000256" key="2">
    <source>
        <dbReference type="SAM" id="Phobius"/>
    </source>
</evidence>
<dbReference type="EMBL" id="JBFXLT010000231">
    <property type="protein sequence ID" value="KAL2801871.1"/>
    <property type="molecule type" value="Genomic_DNA"/>
</dbReference>
<keyword evidence="2" id="KW-0812">Transmembrane</keyword>
<comment type="caution">
    <text evidence="3">The sequence shown here is derived from an EMBL/GenBank/DDBJ whole genome shotgun (WGS) entry which is preliminary data.</text>
</comment>
<proteinExistence type="predicted"/>
<keyword evidence="4" id="KW-1185">Reference proteome</keyword>
<feature type="region of interest" description="Disordered" evidence="1">
    <location>
        <begin position="53"/>
        <end position="80"/>
    </location>
</feature>
<feature type="transmembrane region" description="Helical" evidence="2">
    <location>
        <begin position="15"/>
        <end position="37"/>
    </location>
</feature>
<keyword evidence="2" id="KW-0472">Membrane</keyword>
<dbReference type="SUPFAM" id="SSF54928">
    <property type="entry name" value="RNA-binding domain, RBD"/>
    <property type="match status" value="1"/>
</dbReference>
<keyword evidence="2" id="KW-1133">Transmembrane helix</keyword>
<evidence type="ECO:0000313" key="3">
    <source>
        <dbReference type="EMBL" id="KAL2801871.1"/>
    </source>
</evidence>
<protein>
    <submittedName>
        <fullName evidence="3">Uncharacterized protein</fullName>
    </submittedName>
</protein>